<name>A0A0C9UQ69_SPHS4</name>
<evidence type="ECO:0000259" key="2">
    <source>
        <dbReference type="SMART" id="SM00382"/>
    </source>
</evidence>
<dbReference type="InterPro" id="IPR003593">
    <property type="entry name" value="AAA+_ATPase"/>
</dbReference>
<keyword evidence="4" id="KW-1185">Reference proteome</keyword>
<gene>
    <name evidence="3" type="ORF">M422DRAFT_271332</name>
</gene>
<evidence type="ECO:0000313" key="4">
    <source>
        <dbReference type="Proteomes" id="UP000054279"/>
    </source>
</evidence>
<dbReference type="AlphaFoldDB" id="A0A0C9UQ69"/>
<dbReference type="InterPro" id="IPR027417">
    <property type="entry name" value="P-loop_NTPase"/>
</dbReference>
<keyword evidence="1" id="KW-0677">Repeat</keyword>
<dbReference type="OrthoDB" id="163438at2759"/>
<dbReference type="PANTHER" id="PTHR10039">
    <property type="entry name" value="AMELOGENIN"/>
    <property type="match status" value="1"/>
</dbReference>
<dbReference type="HOGENOM" id="CLU_000288_6_0_1"/>
<reference evidence="3 4" key="1">
    <citation type="submission" date="2014-06" db="EMBL/GenBank/DDBJ databases">
        <title>Evolutionary Origins and Diversification of the Mycorrhizal Mutualists.</title>
        <authorList>
            <consortium name="DOE Joint Genome Institute"/>
            <consortium name="Mycorrhizal Genomics Consortium"/>
            <person name="Kohler A."/>
            <person name="Kuo A."/>
            <person name="Nagy L.G."/>
            <person name="Floudas D."/>
            <person name="Copeland A."/>
            <person name="Barry K.W."/>
            <person name="Cichocki N."/>
            <person name="Veneault-Fourrey C."/>
            <person name="LaButti K."/>
            <person name="Lindquist E.A."/>
            <person name="Lipzen A."/>
            <person name="Lundell T."/>
            <person name="Morin E."/>
            <person name="Murat C."/>
            <person name="Riley R."/>
            <person name="Ohm R."/>
            <person name="Sun H."/>
            <person name="Tunlid A."/>
            <person name="Henrissat B."/>
            <person name="Grigoriev I.V."/>
            <person name="Hibbett D.S."/>
            <person name="Martin F."/>
        </authorList>
    </citation>
    <scope>NUCLEOTIDE SEQUENCE [LARGE SCALE GENOMIC DNA]</scope>
    <source>
        <strain evidence="3 4">SS14</strain>
    </source>
</reference>
<dbReference type="Proteomes" id="UP000054279">
    <property type="component" value="Unassembled WGS sequence"/>
</dbReference>
<sequence length="834" mass="93954">MSDHTTKLHISVKIKELKGFKRPERFSNLFGNQKEETSIVGWKSEHESLKWSDESPVIFSGVQQNSKIFFHFSQVHRHTGRSSECHLKAEKELSSIPLGTQDILLLLQPHDTAKLPETNATLMVSITVHQDLLDLSKEIRVLGERPQAGDSKAAEHIEAFVSGAEVIRDKAGTVLEDWTPLLDKIDKFVEVAQLVSGKSLQLHPWAHLAASVILAAYNVWKDQRERDASIEALVRTINEHCRFIDRARPLDKIKSQSEILHKFMMQIIECAQFIHDYGKEKVSDSFDEFKKAFEAESQLQTQLTVVTIQQNIEQLTVNLTLQDLPFADGARYESGKGSREGILQEILDWAFSAQHQERILLLTGPAGSGKSAIANTAAKSFDELGRLGSSFCFDKNSRSRTISLFFSTVASDLADYDPQFKRFLAKTVQDNRALKKTHDIKDQLENFIAIHRAQWCHTGPTLVVLDALDEAGNSRERDVLLQSLSDPKTIHKLPPNVRLFITARREPDIIYRFRDQSHVRILDLSAEASSEASSEALQRDMYAFVHYTLIDSSAFLPDDSRLTEAHCHKIVEKAQGIFQWAVVVCRLIKETSLILVEELDSFLARRSNDLTNLYEEALRRSIPVVHSRDKEHFQLIVGLLLAACEPLPFSVWKVICHNCGQNTSEIEAAMKFVIPRIGALFNGGTSGDDGLIVPIHASVREYLTDPESGDYYVDQQHVHTLLARATLVILNSDLRFNMCSLQSSYTANRTISGLKNLVQSCVPRPVTYSCQFLGIHYNSCIKRDSSLTGKETKELSYLVATFLEQKLFYWLEVLGLLGSVDNAYSFLSSIIATA</sequence>
<dbReference type="EMBL" id="KN837334">
    <property type="protein sequence ID" value="KIJ27480.1"/>
    <property type="molecule type" value="Genomic_DNA"/>
</dbReference>
<proteinExistence type="predicted"/>
<dbReference type="SUPFAM" id="SSF52540">
    <property type="entry name" value="P-loop containing nucleoside triphosphate hydrolases"/>
    <property type="match status" value="1"/>
</dbReference>
<dbReference type="Gene3D" id="3.40.50.300">
    <property type="entry name" value="P-loop containing nucleotide triphosphate hydrolases"/>
    <property type="match status" value="1"/>
</dbReference>
<dbReference type="Pfam" id="PF24883">
    <property type="entry name" value="NPHP3_N"/>
    <property type="match status" value="1"/>
</dbReference>
<evidence type="ECO:0000256" key="1">
    <source>
        <dbReference type="ARBA" id="ARBA00022737"/>
    </source>
</evidence>
<organism evidence="3 4">
    <name type="scientific">Sphaerobolus stellatus (strain SS14)</name>
    <dbReference type="NCBI Taxonomy" id="990650"/>
    <lineage>
        <taxon>Eukaryota</taxon>
        <taxon>Fungi</taxon>
        <taxon>Dikarya</taxon>
        <taxon>Basidiomycota</taxon>
        <taxon>Agaricomycotina</taxon>
        <taxon>Agaricomycetes</taxon>
        <taxon>Phallomycetidae</taxon>
        <taxon>Geastrales</taxon>
        <taxon>Sphaerobolaceae</taxon>
        <taxon>Sphaerobolus</taxon>
    </lineage>
</organism>
<feature type="domain" description="AAA+ ATPase" evidence="2">
    <location>
        <begin position="356"/>
        <end position="523"/>
    </location>
</feature>
<protein>
    <recommendedName>
        <fullName evidence="2">AAA+ ATPase domain-containing protein</fullName>
    </recommendedName>
</protein>
<dbReference type="InterPro" id="IPR056884">
    <property type="entry name" value="NPHP3-like_N"/>
</dbReference>
<evidence type="ECO:0000313" key="3">
    <source>
        <dbReference type="EMBL" id="KIJ27480.1"/>
    </source>
</evidence>
<dbReference type="SMART" id="SM00382">
    <property type="entry name" value="AAA"/>
    <property type="match status" value="1"/>
</dbReference>
<accession>A0A0C9UQ69</accession>
<dbReference type="PANTHER" id="PTHR10039:SF14">
    <property type="entry name" value="NACHT DOMAIN-CONTAINING PROTEIN"/>
    <property type="match status" value="1"/>
</dbReference>